<keyword evidence="5" id="KW-0119">Carbohydrate metabolism</keyword>
<gene>
    <name evidence="9" type="ORF">LITE_LOCUS36100</name>
</gene>
<dbReference type="Gene3D" id="2.60.120.260">
    <property type="entry name" value="Galactose-binding domain-like"/>
    <property type="match status" value="3"/>
</dbReference>
<feature type="region of interest" description="Disordered" evidence="7">
    <location>
        <begin position="15"/>
        <end position="67"/>
    </location>
</feature>
<dbReference type="InterPro" id="IPR017853">
    <property type="entry name" value="GH"/>
</dbReference>
<keyword evidence="6" id="KW-0624">Polysaccharide degradation</keyword>
<sequence>MRRISVCCFTGQAANTNRRKKKQIQESKPSTENRMEQPQMTNNGNGAGNSETVGDSMGNSNSSNSKTNIIVNHDFSQGLQSWHPNSCEGFVVSSDSDNPGLLARLVGGYAVVSNRKESWQGLEQDITARVSPCVTYSVSAIVGVSGHIQGSAEVIATVKLEQQGSGTQYLRVGKTSTSKGKWNKLEGTFSLSTIPDRVFFYLEGPSPGVNLLIKSVVICNPDCSKPKDSFCGSAAKDDENLIVNPNFEDGSNNWSGRGCKIAVQNSAADGKIVPQSGKVFAVATGRTQNWHGIQQEITGRVQRKLAYEVTAVVRIYGNNVTSADVRATLWVKNPDNREQYIGIANLQAKDSEWVQLQGKFLLNGSPNKIVVYLEGPPPGTDLLVNSFTLKHATKVPPSPLPIIENPAFGVNILQNSNLSDATNGWFPLGNCSLNVATGSPHVLPPMARESLGVHESLSGRCIAVTKRTQTWMGPAQMITDKVKLFLTYQISAWVKIVPGAASGPQNVNVALGVDNNWVNGGQVEINDDRWHEIGGSFRIEKQPSKVMVYIQGPAGGVDFMVAGLQIFAVDRVARFKHLRRHADKIRKRDVTLKFTGGDSSSLHGTFVKVRQTQNSFPLGTCISRTNIDNEDFVDFFVKNFNWAVFGNELKWYWTESQQGNLNYKDADDLVELCRAHNIDMRGHCIFWDVDGTVQPWIKSLNKDDLMKAVQNRITDLLTRYKGKFKHYDVNNEMLHGSFYQDRLGKDIRPYMFKTANQLDPFAALFVNDYHVEDGCDTRSTPERYIEQVLDLQERGAAVGGIGIQGHIDSPVGPVVCSALDGLGILGLPIWFTELDVSSTNEYIRAEDLEVMLREAFAHPSVEGVMLWGFWELFMSRENSHLVEAEGEVNEAGRRLLALKKEWLSHASGEIDESGEFGFRGFHGSYRVEVVGLSKKVTKTFVVEKGDGDTPLVLNIDLSSS</sequence>
<feature type="compositionally biased region" description="Basic and acidic residues" evidence="7">
    <location>
        <begin position="23"/>
        <end position="35"/>
    </location>
</feature>
<dbReference type="Gene3D" id="3.20.20.80">
    <property type="entry name" value="Glycosidases"/>
    <property type="match status" value="1"/>
</dbReference>
<dbReference type="InterPro" id="IPR001000">
    <property type="entry name" value="GH10_dom"/>
</dbReference>
<dbReference type="FunFam" id="3.20.20.80:FF:000104">
    <property type="entry name" value="Endo-1,4-beta-xylanase A"/>
    <property type="match status" value="1"/>
</dbReference>
<dbReference type="Pfam" id="PF00331">
    <property type="entry name" value="Glyco_hydro_10"/>
    <property type="match status" value="1"/>
</dbReference>
<evidence type="ECO:0000256" key="7">
    <source>
        <dbReference type="SAM" id="MobiDB-lite"/>
    </source>
</evidence>
<organism evidence="9 10">
    <name type="scientific">Linum tenue</name>
    <dbReference type="NCBI Taxonomy" id="586396"/>
    <lineage>
        <taxon>Eukaryota</taxon>
        <taxon>Viridiplantae</taxon>
        <taxon>Streptophyta</taxon>
        <taxon>Embryophyta</taxon>
        <taxon>Tracheophyta</taxon>
        <taxon>Spermatophyta</taxon>
        <taxon>Magnoliopsida</taxon>
        <taxon>eudicotyledons</taxon>
        <taxon>Gunneridae</taxon>
        <taxon>Pentapetalae</taxon>
        <taxon>rosids</taxon>
        <taxon>fabids</taxon>
        <taxon>Malpighiales</taxon>
        <taxon>Linaceae</taxon>
        <taxon>Linum</taxon>
    </lineage>
</organism>
<name>A0AAV0P0B0_9ROSI</name>
<dbReference type="SUPFAM" id="SSF51445">
    <property type="entry name" value="(Trans)glycosidases"/>
    <property type="match status" value="1"/>
</dbReference>
<keyword evidence="2" id="KW-0858">Xylan degradation</keyword>
<dbReference type="Pfam" id="PF02018">
    <property type="entry name" value="CBM_4_9"/>
    <property type="match status" value="3"/>
</dbReference>
<dbReference type="AlphaFoldDB" id="A0AAV0P0B0"/>
<evidence type="ECO:0000256" key="2">
    <source>
        <dbReference type="ARBA" id="ARBA00022651"/>
    </source>
</evidence>
<evidence type="ECO:0000313" key="10">
    <source>
        <dbReference type="Proteomes" id="UP001154282"/>
    </source>
</evidence>
<dbReference type="InterPro" id="IPR008979">
    <property type="entry name" value="Galactose-bd-like_sf"/>
</dbReference>
<reference evidence="9" key="1">
    <citation type="submission" date="2022-08" db="EMBL/GenBank/DDBJ databases">
        <authorList>
            <person name="Gutierrez-Valencia J."/>
        </authorList>
    </citation>
    <scope>NUCLEOTIDE SEQUENCE</scope>
</reference>
<keyword evidence="4" id="KW-0378">Hydrolase</keyword>
<dbReference type="SUPFAM" id="SSF49785">
    <property type="entry name" value="Galactose-binding domain-like"/>
    <property type="match status" value="3"/>
</dbReference>
<feature type="domain" description="GH10" evidence="8">
    <location>
        <begin position="603"/>
        <end position="898"/>
    </location>
</feature>
<dbReference type="InterPro" id="IPR003305">
    <property type="entry name" value="CenC_carb-bd"/>
</dbReference>
<evidence type="ECO:0000259" key="8">
    <source>
        <dbReference type="PROSITE" id="PS51760"/>
    </source>
</evidence>
<accession>A0AAV0P0B0</accession>
<evidence type="ECO:0000256" key="6">
    <source>
        <dbReference type="ARBA" id="ARBA00023326"/>
    </source>
</evidence>
<keyword evidence="3" id="KW-0677">Repeat</keyword>
<evidence type="ECO:0000256" key="1">
    <source>
        <dbReference type="ARBA" id="ARBA00007495"/>
    </source>
</evidence>
<evidence type="ECO:0000256" key="4">
    <source>
        <dbReference type="ARBA" id="ARBA00022801"/>
    </source>
</evidence>
<dbReference type="InterPro" id="IPR044846">
    <property type="entry name" value="GH10"/>
</dbReference>
<dbReference type="PANTHER" id="PTHR31490">
    <property type="entry name" value="GLYCOSYL HYDROLASE"/>
    <property type="match status" value="1"/>
</dbReference>
<dbReference type="SMART" id="SM00633">
    <property type="entry name" value="Glyco_10"/>
    <property type="match status" value="1"/>
</dbReference>
<dbReference type="PANTHER" id="PTHR31490:SF1">
    <property type="entry name" value="ENDO-1,4-BETA-XYLANASE 1"/>
    <property type="match status" value="1"/>
</dbReference>
<keyword evidence="10" id="KW-1185">Reference proteome</keyword>
<comment type="similarity">
    <text evidence="1">Belongs to the glycosyl hydrolase 10 (cellulase F) family.</text>
</comment>
<dbReference type="GO" id="GO:0031176">
    <property type="term" value="F:endo-1,4-beta-xylanase activity"/>
    <property type="evidence" value="ECO:0007669"/>
    <property type="project" value="UniProtKB-ARBA"/>
</dbReference>
<feature type="compositionally biased region" description="Polar residues" evidence="7">
    <location>
        <begin position="36"/>
        <end position="53"/>
    </location>
</feature>
<evidence type="ECO:0000256" key="3">
    <source>
        <dbReference type="ARBA" id="ARBA00022737"/>
    </source>
</evidence>
<protein>
    <recommendedName>
        <fullName evidence="8">GH10 domain-containing protein</fullName>
    </recommendedName>
</protein>
<dbReference type="GO" id="GO:0045493">
    <property type="term" value="P:xylan catabolic process"/>
    <property type="evidence" value="ECO:0007669"/>
    <property type="project" value="UniProtKB-KW"/>
</dbReference>
<dbReference type="Proteomes" id="UP001154282">
    <property type="component" value="Unassembled WGS sequence"/>
</dbReference>
<evidence type="ECO:0000256" key="5">
    <source>
        <dbReference type="ARBA" id="ARBA00023277"/>
    </source>
</evidence>
<comment type="caution">
    <text evidence="9">The sequence shown here is derived from an EMBL/GenBank/DDBJ whole genome shotgun (WGS) entry which is preliminary data.</text>
</comment>
<evidence type="ECO:0000313" key="9">
    <source>
        <dbReference type="EMBL" id="CAI0464236.1"/>
    </source>
</evidence>
<dbReference type="FunFam" id="2.60.120.260:FF:000103">
    <property type="entry name" value="Glycosyl hydrolase family 10 protein"/>
    <property type="match status" value="1"/>
</dbReference>
<dbReference type="EMBL" id="CAMGYJ010000008">
    <property type="protein sequence ID" value="CAI0464236.1"/>
    <property type="molecule type" value="Genomic_DNA"/>
</dbReference>
<proteinExistence type="inferred from homology"/>
<dbReference type="PROSITE" id="PS51760">
    <property type="entry name" value="GH10_2"/>
    <property type="match status" value="1"/>
</dbReference>